<accession>A0A196SAV4</accession>
<gene>
    <name evidence="1" type="ORF">AV274_4152</name>
</gene>
<keyword evidence="2" id="KW-1185">Reference proteome</keyword>
<sequence length="130" mass="14377">MPYSRYSLESIITGYPSESEIVFGTTGVFGVNECSPVLDSYSAVDAMSNKEDLLSLKPTLFGFIPNEVGSYLAWTVENLEGSKFNSFALHTGESAQCYGFSVYGRYESVDESTSMLFMTDPTLLERQRTA</sequence>
<evidence type="ECO:0000313" key="1">
    <source>
        <dbReference type="EMBL" id="OAO14153.1"/>
    </source>
</evidence>
<dbReference type="AlphaFoldDB" id="A0A196SAV4"/>
<organism evidence="1 2">
    <name type="scientific">Blastocystis sp. subtype 1 (strain ATCC 50177 / NandII)</name>
    <dbReference type="NCBI Taxonomy" id="478820"/>
    <lineage>
        <taxon>Eukaryota</taxon>
        <taxon>Sar</taxon>
        <taxon>Stramenopiles</taxon>
        <taxon>Bigyra</taxon>
        <taxon>Opalozoa</taxon>
        <taxon>Opalinata</taxon>
        <taxon>Blastocystidae</taxon>
        <taxon>Blastocystis</taxon>
    </lineage>
</organism>
<dbReference type="EMBL" id="LXWW01000286">
    <property type="protein sequence ID" value="OAO14153.1"/>
    <property type="molecule type" value="Genomic_DNA"/>
</dbReference>
<dbReference type="OrthoDB" id="10534701at2759"/>
<proteinExistence type="predicted"/>
<comment type="caution">
    <text evidence="1">The sequence shown here is derived from an EMBL/GenBank/DDBJ whole genome shotgun (WGS) entry which is preliminary data.</text>
</comment>
<protein>
    <submittedName>
        <fullName evidence="1">Uncharacterized protein</fullName>
    </submittedName>
</protein>
<dbReference type="Proteomes" id="UP000078348">
    <property type="component" value="Unassembled WGS sequence"/>
</dbReference>
<reference evidence="1 2" key="1">
    <citation type="submission" date="2016-05" db="EMBL/GenBank/DDBJ databases">
        <title>Nuclear genome of Blastocystis sp. subtype 1 NandII.</title>
        <authorList>
            <person name="Gentekaki E."/>
            <person name="Curtis B."/>
            <person name="Stairs C."/>
            <person name="Eme L."/>
            <person name="Herman E."/>
            <person name="Klimes V."/>
            <person name="Arias M.C."/>
            <person name="Elias M."/>
            <person name="Hilliou F."/>
            <person name="Klute M."/>
            <person name="Malik S.-B."/>
            <person name="Pightling A."/>
            <person name="Rachubinski R."/>
            <person name="Salas D."/>
            <person name="Schlacht A."/>
            <person name="Suga H."/>
            <person name="Archibald J."/>
            <person name="Ball S.G."/>
            <person name="Clark G."/>
            <person name="Dacks J."/>
            <person name="Van Der Giezen M."/>
            <person name="Tsaousis A."/>
            <person name="Roger A."/>
        </authorList>
    </citation>
    <scope>NUCLEOTIDE SEQUENCE [LARGE SCALE GENOMIC DNA]</scope>
    <source>
        <strain evidence="2">ATCC 50177 / NandII</strain>
    </source>
</reference>
<evidence type="ECO:0000313" key="2">
    <source>
        <dbReference type="Proteomes" id="UP000078348"/>
    </source>
</evidence>
<name>A0A196SAV4_BLAHN</name>